<name>A0A0L0FS85_9EUKA</name>
<dbReference type="CDD" id="cd00882">
    <property type="entry name" value="Ras_like_GTPase"/>
    <property type="match status" value="1"/>
</dbReference>
<dbReference type="Gene3D" id="3.40.50.300">
    <property type="entry name" value="P-loop containing nucleotide triphosphate hydrolases"/>
    <property type="match status" value="1"/>
</dbReference>
<dbReference type="InterPro" id="IPR027417">
    <property type="entry name" value="P-loop_NTPase"/>
</dbReference>
<reference evidence="1 2" key="1">
    <citation type="submission" date="2011-02" db="EMBL/GenBank/DDBJ databases">
        <title>The Genome Sequence of Sphaeroforma arctica JP610.</title>
        <authorList>
            <consortium name="The Broad Institute Genome Sequencing Platform"/>
            <person name="Russ C."/>
            <person name="Cuomo C."/>
            <person name="Young S.K."/>
            <person name="Zeng Q."/>
            <person name="Gargeya S."/>
            <person name="Alvarado L."/>
            <person name="Berlin A."/>
            <person name="Chapman S.B."/>
            <person name="Chen Z."/>
            <person name="Freedman E."/>
            <person name="Gellesch M."/>
            <person name="Goldberg J."/>
            <person name="Griggs A."/>
            <person name="Gujja S."/>
            <person name="Heilman E."/>
            <person name="Heiman D."/>
            <person name="Howarth C."/>
            <person name="Mehta T."/>
            <person name="Neiman D."/>
            <person name="Pearson M."/>
            <person name="Roberts A."/>
            <person name="Saif S."/>
            <person name="Shea T."/>
            <person name="Shenoy N."/>
            <person name="Sisk P."/>
            <person name="Stolte C."/>
            <person name="Sykes S."/>
            <person name="White J."/>
            <person name="Yandava C."/>
            <person name="Burger G."/>
            <person name="Gray M.W."/>
            <person name="Holland P.W.H."/>
            <person name="King N."/>
            <person name="Lang F.B.F."/>
            <person name="Roger A.J."/>
            <person name="Ruiz-Trillo I."/>
            <person name="Haas B."/>
            <person name="Nusbaum C."/>
            <person name="Birren B."/>
        </authorList>
    </citation>
    <scope>NUCLEOTIDE SEQUENCE [LARGE SCALE GENOMIC DNA]</scope>
    <source>
        <strain evidence="1 2">JP610</strain>
    </source>
</reference>
<dbReference type="SUPFAM" id="SSF52540">
    <property type="entry name" value="P-loop containing nucleoside triphosphate hydrolases"/>
    <property type="match status" value="1"/>
</dbReference>
<dbReference type="Proteomes" id="UP000054560">
    <property type="component" value="Unassembled WGS sequence"/>
</dbReference>
<evidence type="ECO:0000313" key="1">
    <source>
        <dbReference type="EMBL" id="KNC78843.1"/>
    </source>
</evidence>
<dbReference type="RefSeq" id="XP_014152745.1">
    <property type="nucleotide sequence ID" value="XM_014297270.1"/>
</dbReference>
<evidence type="ECO:0000313" key="2">
    <source>
        <dbReference type="Proteomes" id="UP000054560"/>
    </source>
</evidence>
<keyword evidence="2" id="KW-1185">Reference proteome</keyword>
<dbReference type="GeneID" id="25909241"/>
<sequence>MIHVVVAGMVNAGKTSLAKAVLNIKPGDTRAVAQSLVVGYGNMAEKPTGAVRVEGDQSVVLYDLRGEDMMHGRWTQGAPEEMDIGLFVVEGSANSNNLQLYRELQRRCKQVVRMADNVCGITCSGACRVNCIADRVSILNEGSTLIVDKLRPEARDRLIGQWKEQLGVDHIYTTSIRGYDEMKEEVHFVDGVEELLQAMGLYLESNGKDILLARYQKEKGRAATNVIVKAVSKVMLGDAVHTVEQQAAERLHYIYTGSWDIRVLPPEIHPVVGLSSRLVSLLPVVGKVSDQLVGASTMCLQLLALAHGLRKFDGAPETPTEDAQSAANTFATTVNYDTVRSLFENVTAKVYDHGGAVYEAGEEYFFDNIGSLLANGITKPRQRRN</sequence>
<organism evidence="1 2">
    <name type="scientific">Sphaeroforma arctica JP610</name>
    <dbReference type="NCBI Taxonomy" id="667725"/>
    <lineage>
        <taxon>Eukaryota</taxon>
        <taxon>Ichthyosporea</taxon>
        <taxon>Ichthyophonida</taxon>
        <taxon>Sphaeroforma</taxon>
    </lineage>
</organism>
<dbReference type="EMBL" id="KQ242413">
    <property type="protein sequence ID" value="KNC78843.1"/>
    <property type="molecule type" value="Genomic_DNA"/>
</dbReference>
<dbReference type="AlphaFoldDB" id="A0A0L0FS85"/>
<protein>
    <submittedName>
        <fullName evidence="1">Uncharacterized protein</fullName>
    </submittedName>
</protein>
<gene>
    <name evidence="1" type="ORF">SARC_08737</name>
</gene>
<proteinExistence type="predicted"/>
<accession>A0A0L0FS85</accession>